<sequence length="176" mass="19107">MFKEWGFLLTEIWVLLALAALIGLFAGWLIWGRGADCSECEQASAAKDAELRRLRAELEAEKARKAEPAPAPTPIPTPTPVAAPVAAPVVEEAVSDVGVKPQGLDAARNGIPDDLKLIKGVGPKMERLCNSLGYYHFDQIAAWSPSEVAWVDDNLEGFKGRVTRDNWVTQAKTLAK</sequence>
<dbReference type="OrthoDB" id="9807941at2"/>
<evidence type="ECO:0000313" key="1">
    <source>
        <dbReference type="EMBL" id="AKS47389.1"/>
    </source>
</evidence>
<evidence type="ECO:0000313" key="2">
    <source>
        <dbReference type="Proteomes" id="UP000067444"/>
    </source>
</evidence>
<organism evidence="1 2">
    <name type="scientific">Octadecabacter temperatus</name>
    <dbReference type="NCBI Taxonomy" id="1458307"/>
    <lineage>
        <taxon>Bacteria</taxon>
        <taxon>Pseudomonadati</taxon>
        <taxon>Pseudomonadota</taxon>
        <taxon>Alphaproteobacteria</taxon>
        <taxon>Rhodobacterales</taxon>
        <taxon>Roseobacteraceae</taxon>
        <taxon>Octadecabacter</taxon>
    </lineage>
</organism>
<dbReference type="AlphaFoldDB" id="A0A0K0Y8U3"/>
<accession>A0A0K0Y8U3</accession>
<dbReference type="RefSeq" id="WP_049835595.1">
    <property type="nucleotide sequence ID" value="NZ_CP012160.1"/>
</dbReference>
<gene>
    <name evidence="1" type="ORF">OSB_28660</name>
</gene>
<reference evidence="1 2" key="1">
    <citation type="journal article" date="2015" name="Genome Announc.">
        <title>Closed Genome Sequence of Octadecabacter temperatus SB1, the First Mesophilic Species of the Genus Octadecabacter.</title>
        <authorList>
            <person name="Voget S."/>
            <person name="Billerbeck S."/>
            <person name="Simon M."/>
            <person name="Daniel R."/>
        </authorList>
    </citation>
    <scope>NUCLEOTIDE SEQUENCE [LARGE SCALE GENOMIC DNA]</scope>
    <source>
        <strain evidence="1 2">SB1</strain>
    </source>
</reference>
<dbReference type="PATRIC" id="fig|1458307.3.peg.2899"/>
<proteinExistence type="predicted"/>
<dbReference type="Proteomes" id="UP000067444">
    <property type="component" value="Chromosome"/>
</dbReference>
<dbReference type="KEGG" id="otm:OSB_28660"/>
<name>A0A0K0Y8U3_9RHOB</name>
<dbReference type="STRING" id="1458307.OSB_28660"/>
<dbReference type="EMBL" id="CP012160">
    <property type="protein sequence ID" value="AKS47389.1"/>
    <property type="molecule type" value="Genomic_DNA"/>
</dbReference>
<protein>
    <submittedName>
        <fullName evidence="1">NADH dehydrogenase subunit E</fullName>
    </submittedName>
</protein>
<dbReference type="Gene3D" id="1.10.150.20">
    <property type="entry name" value="5' to 3' exonuclease, C-terminal subdomain"/>
    <property type="match status" value="1"/>
</dbReference>
<keyword evidence="2" id="KW-1185">Reference proteome</keyword>